<dbReference type="STRING" id="1590841.A0A2R6RGJ0"/>
<evidence type="ECO:0000256" key="4">
    <source>
        <dbReference type="ARBA" id="ARBA00022692"/>
    </source>
</evidence>
<dbReference type="InterPro" id="IPR013083">
    <property type="entry name" value="Znf_RING/FYVE/PHD"/>
</dbReference>
<dbReference type="GO" id="GO:0008270">
    <property type="term" value="F:zinc ion binding"/>
    <property type="evidence" value="ECO:0007669"/>
    <property type="project" value="UniProtKB-KW"/>
</dbReference>
<dbReference type="PROSITE" id="PS50089">
    <property type="entry name" value="ZF_RING_2"/>
    <property type="match status" value="1"/>
</dbReference>
<dbReference type="SUPFAM" id="SSF57850">
    <property type="entry name" value="RING/U-box"/>
    <property type="match status" value="1"/>
</dbReference>
<dbReference type="Gene3D" id="3.30.40.10">
    <property type="entry name" value="Zinc/RING finger domain, C3HC4 (zinc finger)"/>
    <property type="match status" value="1"/>
</dbReference>
<dbReference type="GO" id="GO:0016740">
    <property type="term" value="F:transferase activity"/>
    <property type="evidence" value="ECO:0007669"/>
    <property type="project" value="UniProtKB-KW"/>
</dbReference>
<evidence type="ECO:0000256" key="6">
    <source>
        <dbReference type="ARBA" id="ARBA00022771"/>
    </source>
</evidence>
<evidence type="ECO:0000256" key="8">
    <source>
        <dbReference type="ARBA" id="ARBA00022833"/>
    </source>
</evidence>
<accession>A0A2R6RGJ0</accession>
<evidence type="ECO:0000256" key="5">
    <source>
        <dbReference type="ARBA" id="ARBA00022723"/>
    </source>
</evidence>
<keyword evidence="6 12" id="KW-0863">Zinc-finger</keyword>
<evidence type="ECO:0000313" key="16">
    <source>
        <dbReference type="Proteomes" id="UP000241394"/>
    </source>
</evidence>
<sequence>MGFVVFVVSMCVGCCVVVAAHVYVLWKVCKEGVGGGDSDVPTIQRRSSSTKNTNMWKEDDLKKIPCFEYGAEERGEAGGGSPDSCAVCLEGFKVGDKCRLLPTCKHSFHVPCIDSWLVKTPICPICRTPAN</sequence>
<dbReference type="InterPro" id="IPR001841">
    <property type="entry name" value="Znf_RING"/>
</dbReference>
<gene>
    <name evidence="15" type="ORF">CEY00_Acc06705</name>
</gene>
<dbReference type="PANTHER" id="PTHR45768">
    <property type="entry name" value="E3 UBIQUITIN-PROTEIN LIGASE RNF13-LIKE"/>
    <property type="match status" value="1"/>
</dbReference>
<feature type="signal peptide" evidence="13">
    <location>
        <begin position="1"/>
        <end position="19"/>
    </location>
</feature>
<keyword evidence="9" id="KW-1133">Transmembrane helix</keyword>
<evidence type="ECO:0000313" key="15">
    <source>
        <dbReference type="EMBL" id="PSS29145.1"/>
    </source>
</evidence>
<name>A0A2R6RGJ0_ACTCC</name>
<evidence type="ECO:0000256" key="2">
    <source>
        <dbReference type="ARBA" id="ARBA00004906"/>
    </source>
</evidence>
<dbReference type="OMA" id="ICRTPAN"/>
<evidence type="ECO:0000256" key="3">
    <source>
        <dbReference type="ARBA" id="ARBA00022679"/>
    </source>
</evidence>
<evidence type="ECO:0000256" key="1">
    <source>
        <dbReference type="ARBA" id="ARBA00004167"/>
    </source>
</evidence>
<comment type="similarity">
    <text evidence="11">Belongs to the RING-type zinc finger family. ATL subfamily.</text>
</comment>
<feature type="chain" id="PRO_5015319718" evidence="13">
    <location>
        <begin position="20"/>
        <end position="131"/>
    </location>
</feature>
<reference evidence="16" key="2">
    <citation type="journal article" date="2018" name="BMC Genomics">
        <title>A manually annotated Actinidia chinensis var. chinensis (kiwifruit) genome highlights the challenges associated with draft genomes and gene prediction in plants.</title>
        <authorList>
            <person name="Pilkington S.M."/>
            <person name="Crowhurst R."/>
            <person name="Hilario E."/>
            <person name="Nardozza S."/>
            <person name="Fraser L."/>
            <person name="Peng Y."/>
            <person name="Gunaseelan K."/>
            <person name="Simpson R."/>
            <person name="Tahir J."/>
            <person name="Deroles S.C."/>
            <person name="Templeton K."/>
            <person name="Luo Z."/>
            <person name="Davy M."/>
            <person name="Cheng C."/>
            <person name="McNeilage M."/>
            <person name="Scaglione D."/>
            <person name="Liu Y."/>
            <person name="Zhang Q."/>
            <person name="Datson P."/>
            <person name="De Silva N."/>
            <person name="Gardiner S.E."/>
            <person name="Bassett H."/>
            <person name="Chagne D."/>
            <person name="McCallum J."/>
            <person name="Dzierzon H."/>
            <person name="Deng C."/>
            <person name="Wang Y.Y."/>
            <person name="Barron L."/>
            <person name="Manako K."/>
            <person name="Bowen J."/>
            <person name="Foster T.M."/>
            <person name="Erridge Z.A."/>
            <person name="Tiffin H."/>
            <person name="Waite C.N."/>
            <person name="Davies K.M."/>
            <person name="Grierson E.P."/>
            <person name="Laing W.A."/>
            <person name="Kirk R."/>
            <person name="Chen X."/>
            <person name="Wood M."/>
            <person name="Montefiori M."/>
            <person name="Brummell D.A."/>
            <person name="Schwinn K.E."/>
            <person name="Catanach A."/>
            <person name="Fullerton C."/>
            <person name="Li D."/>
            <person name="Meiyalaghan S."/>
            <person name="Nieuwenhuizen N."/>
            <person name="Read N."/>
            <person name="Prakash R."/>
            <person name="Hunter D."/>
            <person name="Zhang H."/>
            <person name="McKenzie M."/>
            <person name="Knabel M."/>
            <person name="Harris A."/>
            <person name="Allan A.C."/>
            <person name="Gleave A."/>
            <person name="Chen A."/>
            <person name="Janssen B.J."/>
            <person name="Plunkett B."/>
            <person name="Ampomah-Dwamena C."/>
            <person name="Voogd C."/>
            <person name="Leif D."/>
            <person name="Lafferty D."/>
            <person name="Souleyre E.J.F."/>
            <person name="Varkonyi-Gasic E."/>
            <person name="Gambi F."/>
            <person name="Hanley J."/>
            <person name="Yao J.L."/>
            <person name="Cheung J."/>
            <person name="David K.M."/>
            <person name="Warren B."/>
            <person name="Marsh K."/>
            <person name="Snowden K.C."/>
            <person name="Lin-Wang K."/>
            <person name="Brian L."/>
            <person name="Martinez-Sanchez M."/>
            <person name="Wang M."/>
            <person name="Ileperuma N."/>
            <person name="Macnee N."/>
            <person name="Campin R."/>
            <person name="McAtee P."/>
            <person name="Drummond R.S.M."/>
            <person name="Espley R.V."/>
            <person name="Ireland H.S."/>
            <person name="Wu R."/>
            <person name="Atkinson R.G."/>
            <person name="Karunairetnam S."/>
            <person name="Bulley S."/>
            <person name="Chunkath S."/>
            <person name="Hanley Z."/>
            <person name="Storey R."/>
            <person name="Thrimawithana A.H."/>
            <person name="Thomson S."/>
            <person name="David C."/>
            <person name="Testolin R."/>
            <person name="Huang H."/>
            <person name="Hellens R.P."/>
            <person name="Schaffer R.J."/>
        </authorList>
    </citation>
    <scope>NUCLEOTIDE SEQUENCE [LARGE SCALE GENOMIC DNA]</scope>
    <source>
        <strain evidence="16">cv. Red5</strain>
    </source>
</reference>
<keyword evidence="4" id="KW-0812">Transmembrane</keyword>
<comment type="subcellular location">
    <subcellularLocation>
        <location evidence="1">Membrane</location>
        <topology evidence="1">Single-pass membrane protein</topology>
    </subcellularLocation>
</comment>
<keyword evidence="10" id="KW-0472">Membrane</keyword>
<evidence type="ECO:0000256" key="12">
    <source>
        <dbReference type="PROSITE-ProRule" id="PRU00175"/>
    </source>
</evidence>
<comment type="caution">
    <text evidence="15">The sequence shown here is derived from an EMBL/GenBank/DDBJ whole genome shotgun (WGS) entry which is preliminary data.</text>
</comment>
<evidence type="ECO:0000256" key="11">
    <source>
        <dbReference type="ARBA" id="ARBA00024209"/>
    </source>
</evidence>
<dbReference type="Gramene" id="PSS29145">
    <property type="protein sequence ID" value="PSS29145"/>
    <property type="gene ID" value="CEY00_Acc06705"/>
</dbReference>
<keyword evidence="13" id="KW-0732">Signal</keyword>
<dbReference type="PANTHER" id="PTHR45768:SF61">
    <property type="entry name" value="RING-H2 FINGER PROTEIN ATL18"/>
    <property type="match status" value="1"/>
</dbReference>
<protein>
    <submittedName>
        <fullName evidence="15">NEP1-interacting protein</fullName>
    </submittedName>
</protein>
<dbReference type="Pfam" id="PF13639">
    <property type="entry name" value="zf-RING_2"/>
    <property type="match status" value="1"/>
</dbReference>
<dbReference type="AlphaFoldDB" id="A0A2R6RGJ0"/>
<proteinExistence type="inferred from homology"/>
<keyword evidence="8" id="KW-0862">Zinc</keyword>
<dbReference type="InParanoid" id="A0A2R6RGJ0"/>
<evidence type="ECO:0000256" key="13">
    <source>
        <dbReference type="SAM" id="SignalP"/>
    </source>
</evidence>
<dbReference type="GO" id="GO:0016020">
    <property type="term" value="C:membrane"/>
    <property type="evidence" value="ECO:0007669"/>
    <property type="project" value="UniProtKB-SubCell"/>
</dbReference>
<keyword evidence="7" id="KW-0833">Ubl conjugation pathway</keyword>
<evidence type="ECO:0000256" key="7">
    <source>
        <dbReference type="ARBA" id="ARBA00022786"/>
    </source>
</evidence>
<keyword evidence="3" id="KW-0808">Transferase</keyword>
<reference evidence="15 16" key="1">
    <citation type="submission" date="2017-07" db="EMBL/GenBank/DDBJ databases">
        <title>An improved, manually edited Actinidia chinensis var. chinensis (kiwifruit) genome highlights the challenges associated with draft genomes and gene prediction in plants.</title>
        <authorList>
            <person name="Pilkington S."/>
            <person name="Crowhurst R."/>
            <person name="Hilario E."/>
            <person name="Nardozza S."/>
            <person name="Fraser L."/>
            <person name="Peng Y."/>
            <person name="Gunaseelan K."/>
            <person name="Simpson R."/>
            <person name="Tahir J."/>
            <person name="Deroles S."/>
            <person name="Templeton K."/>
            <person name="Luo Z."/>
            <person name="Davy M."/>
            <person name="Cheng C."/>
            <person name="Mcneilage M."/>
            <person name="Scaglione D."/>
            <person name="Liu Y."/>
            <person name="Zhang Q."/>
            <person name="Datson P."/>
            <person name="De Silva N."/>
            <person name="Gardiner S."/>
            <person name="Bassett H."/>
            <person name="Chagne D."/>
            <person name="Mccallum J."/>
            <person name="Dzierzon H."/>
            <person name="Deng C."/>
            <person name="Wang Y.-Y."/>
            <person name="Barron N."/>
            <person name="Manako K."/>
            <person name="Bowen J."/>
            <person name="Foster T."/>
            <person name="Erridge Z."/>
            <person name="Tiffin H."/>
            <person name="Waite C."/>
            <person name="Davies K."/>
            <person name="Grierson E."/>
            <person name="Laing W."/>
            <person name="Kirk R."/>
            <person name="Chen X."/>
            <person name="Wood M."/>
            <person name="Montefiori M."/>
            <person name="Brummell D."/>
            <person name="Schwinn K."/>
            <person name="Catanach A."/>
            <person name="Fullerton C."/>
            <person name="Li D."/>
            <person name="Meiyalaghan S."/>
            <person name="Nieuwenhuizen N."/>
            <person name="Read N."/>
            <person name="Prakash R."/>
            <person name="Hunter D."/>
            <person name="Zhang H."/>
            <person name="Mckenzie M."/>
            <person name="Knabel M."/>
            <person name="Harris A."/>
            <person name="Allan A."/>
            <person name="Chen A."/>
            <person name="Janssen B."/>
            <person name="Plunkett B."/>
            <person name="Dwamena C."/>
            <person name="Voogd C."/>
            <person name="Leif D."/>
            <person name="Lafferty D."/>
            <person name="Souleyre E."/>
            <person name="Varkonyi-Gasic E."/>
            <person name="Gambi F."/>
            <person name="Hanley J."/>
            <person name="Yao J.-L."/>
            <person name="Cheung J."/>
            <person name="David K."/>
            <person name="Warren B."/>
            <person name="Marsh K."/>
            <person name="Snowden K."/>
            <person name="Lin-Wang K."/>
            <person name="Brian L."/>
            <person name="Martinez-Sanchez M."/>
            <person name="Wang M."/>
            <person name="Ileperuma N."/>
            <person name="Macnee N."/>
            <person name="Campin R."/>
            <person name="Mcatee P."/>
            <person name="Drummond R."/>
            <person name="Espley R."/>
            <person name="Ireland H."/>
            <person name="Wu R."/>
            <person name="Atkinson R."/>
            <person name="Karunairetnam S."/>
            <person name="Bulley S."/>
            <person name="Chunkath S."/>
            <person name="Hanley Z."/>
            <person name="Storey R."/>
            <person name="Thrimawithana A."/>
            <person name="Thomson S."/>
            <person name="David C."/>
            <person name="Testolin R."/>
        </authorList>
    </citation>
    <scope>NUCLEOTIDE SEQUENCE [LARGE SCALE GENOMIC DNA]</scope>
    <source>
        <strain evidence="16">cv. Red5</strain>
        <tissue evidence="15">Young leaf</tissue>
    </source>
</reference>
<keyword evidence="5" id="KW-0479">Metal-binding</keyword>
<dbReference type="SMART" id="SM00184">
    <property type="entry name" value="RING"/>
    <property type="match status" value="1"/>
</dbReference>
<keyword evidence="16" id="KW-1185">Reference proteome</keyword>
<comment type="pathway">
    <text evidence="2">Protein modification; protein ubiquitination.</text>
</comment>
<organism evidence="15 16">
    <name type="scientific">Actinidia chinensis var. chinensis</name>
    <name type="common">Chinese soft-hair kiwi</name>
    <dbReference type="NCBI Taxonomy" id="1590841"/>
    <lineage>
        <taxon>Eukaryota</taxon>
        <taxon>Viridiplantae</taxon>
        <taxon>Streptophyta</taxon>
        <taxon>Embryophyta</taxon>
        <taxon>Tracheophyta</taxon>
        <taxon>Spermatophyta</taxon>
        <taxon>Magnoliopsida</taxon>
        <taxon>eudicotyledons</taxon>
        <taxon>Gunneridae</taxon>
        <taxon>Pentapetalae</taxon>
        <taxon>asterids</taxon>
        <taxon>Ericales</taxon>
        <taxon>Actinidiaceae</taxon>
        <taxon>Actinidia</taxon>
    </lineage>
</organism>
<evidence type="ECO:0000256" key="9">
    <source>
        <dbReference type="ARBA" id="ARBA00022989"/>
    </source>
</evidence>
<dbReference type="Proteomes" id="UP000241394">
    <property type="component" value="Chromosome LG6"/>
</dbReference>
<evidence type="ECO:0000259" key="14">
    <source>
        <dbReference type="PROSITE" id="PS50089"/>
    </source>
</evidence>
<dbReference type="EMBL" id="NKQK01000006">
    <property type="protein sequence ID" value="PSS29145.1"/>
    <property type="molecule type" value="Genomic_DNA"/>
</dbReference>
<feature type="domain" description="RING-type" evidence="14">
    <location>
        <begin position="85"/>
        <end position="127"/>
    </location>
</feature>
<dbReference type="OrthoDB" id="8062037at2759"/>
<evidence type="ECO:0000256" key="10">
    <source>
        <dbReference type="ARBA" id="ARBA00023136"/>
    </source>
</evidence>